<keyword evidence="1" id="KW-0812">Transmembrane</keyword>
<evidence type="ECO:0000313" key="2">
    <source>
        <dbReference type="EMBL" id="QKU35551.1"/>
    </source>
</evidence>
<dbReference type="EMBL" id="KY523104">
    <property type="protein sequence ID" value="QKU35551.1"/>
    <property type="molecule type" value="Genomic_DNA"/>
</dbReference>
<name>A0A6N1P3K4_9VIRU</name>
<reference evidence="2" key="1">
    <citation type="submission" date="2017-01" db="EMBL/GenBank/DDBJ databases">
        <authorList>
            <person name="Assis F.L."/>
            <person name="Abrahao J.S."/>
            <person name="Silva L."/>
            <person name="Khalil J.B."/>
            <person name="Rodrigues R."/>
            <person name="Silva L.S."/>
            <person name="Arantes T."/>
            <person name="Boratto P."/>
            <person name="Andrade M."/>
            <person name="Kroon E.G."/>
            <person name="Ribeiro B."/>
            <person name="Bergier I."/>
            <person name="Seligmann H."/>
            <person name="Ghigo E."/>
            <person name="Colson P."/>
            <person name="Levasseur A."/>
            <person name="Raoult D."/>
            <person name="Scola B.L."/>
        </authorList>
    </citation>
    <scope>NUCLEOTIDE SEQUENCE</scope>
    <source>
        <strain evidence="2">Soda lake</strain>
    </source>
</reference>
<sequence length="96" mass="10964">MFLFYVVAFVGSILMLILLGPLVLCFDNIRAVLVVALVYVPTSIISMLIILFTIAIAIHILIPEFTVMVLKMHKWEYPKDYSFPKSSKEDLKDVPF</sequence>
<feature type="transmembrane region" description="Helical" evidence="1">
    <location>
        <begin position="6"/>
        <end position="26"/>
    </location>
</feature>
<evidence type="ECO:0000256" key="1">
    <source>
        <dbReference type="SAM" id="Phobius"/>
    </source>
</evidence>
<proteinExistence type="predicted"/>
<organism evidence="2">
    <name type="scientific">Tupanvirus soda lake</name>
    <dbReference type="NCBI Taxonomy" id="2126985"/>
    <lineage>
        <taxon>Viruses</taxon>
        <taxon>Varidnaviria</taxon>
        <taxon>Bamfordvirae</taxon>
        <taxon>Nucleocytoviricota</taxon>
        <taxon>Megaviricetes</taxon>
        <taxon>Imitervirales</taxon>
        <taxon>Mimiviridae</taxon>
        <taxon>Megamimivirinae</taxon>
        <taxon>Tupanvirus</taxon>
        <taxon>Tupanvirus salinum</taxon>
    </lineage>
</organism>
<keyword evidence="1" id="KW-0472">Membrane</keyword>
<protein>
    <submittedName>
        <fullName evidence="2">Putative orfan</fullName>
    </submittedName>
</protein>
<reference evidence="2" key="2">
    <citation type="journal article" date="2018" name="Nat. Commun.">
        <title>Tailed giant Tupanvirus possesses the most complete translational apparatus of the known virosphere.</title>
        <authorList>
            <person name="Abrahao J."/>
            <person name="Silva L."/>
            <person name="Silva L.S."/>
            <person name="Khalil J.Y.B."/>
            <person name="Rodrigues R."/>
            <person name="Arantes T."/>
            <person name="Assis F."/>
            <person name="Boratto P."/>
            <person name="Andrade M."/>
            <person name="Kroon E.G."/>
            <person name="Ribeiro B."/>
            <person name="Bergier I."/>
            <person name="Seligmann H."/>
            <person name="Ghigo E."/>
            <person name="Colson P."/>
            <person name="Levasseur A."/>
            <person name="Kroemer G."/>
            <person name="Raoult D."/>
            <person name="La Scola B."/>
        </authorList>
    </citation>
    <scope>NUCLEOTIDE SEQUENCE [LARGE SCALE GENOMIC DNA]</scope>
    <source>
        <strain evidence="2">Soda lake</strain>
    </source>
</reference>
<feature type="transmembrane region" description="Helical" evidence="1">
    <location>
        <begin position="33"/>
        <end position="62"/>
    </location>
</feature>
<accession>A0A6N1P3K4</accession>
<dbReference type="RefSeq" id="YP_010782217.1">
    <property type="nucleotide sequence ID" value="NC_075039.1"/>
</dbReference>
<dbReference type="GeneID" id="80518981"/>
<keyword evidence="1" id="KW-1133">Transmembrane helix</keyword>
<dbReference type="KEGG" id="vg:80518981"/>